<feature type="non-terminal residue" evidence="1">
    <location>
        <position position="104"/>
    </location>
</feature>
<accession>A0ABV1A520</accession>
<evidence type="ECO:0000313" key="2">
    <source>
        <dbReference type="Proteomes" id="UP001469553"/>
    </source>
</evidence>
<reference evidence="1 2" key="1">
    <citation type="submission" date="2021-06" db="EMBL/GenBank/DDBJ databases">
        <authorList>
            <person name="Palmer J.M."/>
        </authorList>
    </citation>
    <scope>NUCLEOTIDE SEQUENCE [LARGE SCALE GENOMIC DNA]</scope>
    <source>
        <strain evidence="1 2">AS_MEX2019</strain>
        <tissue evidence="1">Muscle</tissue>
    </source>
</reference>
<comment type="caution">
    <text evidence="1">The sequence shown here is derived from an EMBL/GenBank/DDBJ whole genome shotgun (WGS) entry which is preliminary data.</text>
</comment>
<evidence type="ECO:0000313" key="1">
    <source>
        <dbReference type="EMBL" id="MEQ2313290.1"/>
    </source>
</evidence>
<sequence>MAGSGDRWWIQLGGEAPAEWMNHHSTNCFSLETSLQLRVSPVVRSRAPAAPGAETQQVARLRHSQLNADADWLGLSSAGCPRSSSPTEFSLPACVLPCFALVAG</sequence>
<organism evidence="1 2">
    <name type="scientific">Ameca splendens</name>
    <dbReference type="NCBI Taxonomy" id="208324"/>
    <lineage>
        <taxon>Eukaryota</taxon>
        <taxon>Metazoa</taxon>
        <taxon>Chordata</taxon>
        <taxon>Craniata</taxon>
        <taxon>Vertebrata</taxon>
        <taxon>Euteleostomi</taxon>
        <taxon>Actinopterygii</taxon>
        <taxon>Neopterygii</taxon>
        <taxon>Teleostei</taxon>
        <taxon>Neoteleostei</taxon>
        <taxon>Acanthomorphata</taxon>
        <taxon>Ovalentaria</taxon>
        <taxon>Atherinomorphae</taxon>
        <taxon>Cyprinodontiformes</taxon>
        <taxon>Goodeidae</taxon>
        <taxon>Ameca</taxon>
    </lineage>
</organism>
<dbReference type="EMBL" id="JAHRIP010084649">
    <property type="protein sequence ID" value="MEQ2313290.1"/>
    <property type="molecule type" value="Genomic_DNA"/>
</dbReference>
<keyword evidence="2" id="KW-1185">Reference proteome</keyword>
<protein>
    <submittedName>
        <fullName evidence="1">Uncharacterized protein</fullName>
    </submittedName>
</protein>
<proteinExistence type="predicted"/>
<gene>
    <name evidence="1" type="ORF">AMECASPLE_000335</name>
</gene>
<name>A0ABV1A520_9TELE</name>
<dbReference type="Proteomes" id="UP001469553">
    <property type="component" value="Unassembled WGS sequence"/>
</dbReference>